<feature type="domain" description="Reverse transcriptase zinc-binding" evidence="3">
    <location>
        <begin position="300"/>
        <end position="366"/>
    </location>
</feature>
<reference evidence="4" key="1">
    <citation type="journal article" date="2019" name="Sci. Rep.">
        <title>Draft genome of Tanacetum cinerariifolium, the natural source of mosquito coil.</title>
        <authorList>
            <person name="Yamashiro T."/>
            <person name="Shiraishi A."/>
            <person name="Satake H."/>
            <person name="Nakayama K."/>
        </authorList>
    </citation>
    <scope>NUCLEOTIDE SEQUENCE</scope>
</reference>
<comment type="caution">
    <text evidence="4">The sequence shown here is derived from an EMBL/GenBank/DDBJ whole genome shotgun (WGS) entry which is preliminary data.</text>
</comment>
<dbReference type="Pfam" id="PF13966">
    <property type="entry name" value="zf-RVT"/>
    <property type="match status" value="1"/>
</dbReference>
<dbReference type="PANTHER" id="PTHR33116">
    <property type="entry name" value="REVERSE TRANSCRIPTASE ZINC-BINDING DOMAIN-CONTAINING PROTEIN-RELATED-RELATED"/>
    <property type="match status" value="1"/>
</dbReference>
<dbReference type="InterPro" id="IPR000477">
    <property type="entry name" value="RT_dom"/>
</dbReference>
<feature type="domain" description="Reverse transcriptase" evidence="2">
    <location>
        <begin position="3"/>
        <end position="88"/>
    </location>
</feature>
<evidence type="ECO:0000259" key="2">
    <source>
        <dbReference type="Pfam" id="PF00078"/>
    </source>
</evidence>
<dbReference type="Pfam" id="PF00078">
    <property type="entry name" value="RVT_1"/>
    <property type="match status" value="1"/>
</dbReference>
<dbReference type="AlphaFoldDB" id="A0A6L2LS76"/>
<dbReference type="InterPro" id="IPR026960">
    <property type="entry name" value="RVT-Znf"/>
</dbReference>
<evidence type="ECO:0000313" key="4">
    <source>
        <dbReference type="EMBL" id="GEU62975.1"/>
    </source>
</evidence>
<feature type="compositionally biased region" description="Acidic residues" evidence="1">
    <location>
        <begin position="508"/>
        <end position="530"/>
    </location>
</feature>
<sequence length="530" mass="60701">MMIFKVDFEKVFDSVNWKYLDYVLSKLWFGEKWRSWIRECLRSARTSILVNGSPTSEFSIKRGLRQGDPLSQFLFSFIIEGLHIAIKDATRSNLIKGVTVGNPASGLRININKSNVYGIGVSNNDIEGMARITGCSAGSFLFTYLGLPIGLSSRLTLVHAILGSVGIYYMSIFKVLETIISSLERLRSKFFWGAEHHSNKLIMIKWENALASFEGGGGETHPNCNASDRFSSGEWACHWSRPITSRRCLDMIHSLKAELHSLSPSTDRDPLRWGLTHDVSFTVGATRKHIDDVILPTLSVEISWCNILPRKVNILIWRIRLDRLPHRLNLSKRGLDTHSIDCPICSNVSETSDHIFNLCDVASNIWRTVRVWVDLDMHSSYSHSDWEFWFDNIRIYNEVKKRIQVIAASTWWILWKYRNSITFNSKRMRKCDLFDNIRFCYFSWLNSRDIYLRPVFFKATSLETSSALGMAIHKKAPHMRIPIANMNFNRQYESSPEFGNASGSGGFGDDEIADDEDDGEDEEDEEDDDS</sequence>
<evidence type="ECO:0000259" key="3">
    <source>
        <dbReference type="Pfam" id="PF13966"/>
    </source>
</evidence>
<accession>A0A6L2LS76</accession>
<organism evidence="4">
    <name type="scientific">Tanacetum cinerariifolium</name>
    <name type="common">Dalmatian daisy</name>
    <name type="synonym">Chrysanthemum cinerariifolium</name>
    <dbReference type="NCBI Taxonomy" id="118510"/>
    <lineage>
        <taxon>Eukaryota</taxon>
        <taxon>Viridiplantae</taxon>
        <taxon>Streptophyta</taxon>
        <taxon>Embryophyta</taxon>
        <taxon>Tracheophyta</taxon>
        <taxon>Spermatophyta</taxon>
        <taxon>Magnoliopsida</taxon>
        <taxon>eudicotyledons</taxon>
        <taxon>Gunneridae</taxon>
        <taxon>Pentapetalae</taxon>
        <taxon>asterids</taxon>
        <taxon>campanulids</taxon>
        <taxon>Asterales</taxon>
        <taxon>Asteraceae</taxon>
        <taxon>Asteroideae</taxon>
        <taxon>Anthemideae</taxon>
        <taxon>Anthemidinae</taxon>
        <taxon>Tanacetum</taxon>
    </lineage>
</organism>
<protein>
    <recommendedName>
        <fullName evidence="5">RNA-directed DNA polymerase, eukaryota</fullName>
    </recommendedName>
</protein>
<dbReference type="PANTHER" id="PTHR33116:SF77">
    <property type="entry name" value="RNA-DIRECTED DNA POLYMERASE"/>
    <property type="match status" value="1"/>
</dbReference>
<evidence type="ECO:0000256" key="1">
    <source>
        <dbReference type="SAM" id="MobiDB-lite"/>
    </source>
</evidence>
<gene>
    <name evidence="4" type="ORF">Tci_034953</name>
</gene>
<feature type="region of interest" description="Disordered" evidence="1">
    <location>
        <begin position="494"/>
        <end position="530"/>
    </location>
</feature>
<dbReference type="InterPro" id="IPR043502">
    <property type="entry name" value="DNA/RNA_pol_sf"/>
</dbReference>
<name>A0A6L2LS76_TANCI</name>
<evidence type="ECO:0008006" key="5">
    <source>
        <dbReference type="Google" id="ProtNLM"/>
    </source>
</evidence>
<proteinExistence type="predicted"/>
<dbReference type="EMBL" id="BKCJ010004767">
    <property type="protein sequence ID" value="GEU62975.1"/>
    <property type="molecule type" value="Genomic_DNA"/>
</dbReference>
<dbReference type="SUPFAM" id="SSF56672">
    <property type="entry name" value="DNA/RNA polymerases"/>
    <property type="match status" value="1"/>
</dbReference>